<dbReference type="PANTHER" id="PTHR11091:SF0">
    <property type="entry name" value="MALATE DEHYDROGENASE"/>
    <property type="match status" value="1"/>
</dbReference>
<protein>
    <submittedName>
        <fullName evidence="3">Ldh family oxidoreductase</fullName>
    </submittedName>
</protein>
<proteinExistence type="inferred from homology"/>
<evidence type="ECO:0000313" key="4">
    <source>
        <dbReference type="Proteomes" id="UP001595593"/>
    </source>
</evidence>
<keyword evidence="2" id="KW-0560">Oxidoreductase</keyword>
<dbReference type="EMBL" id="JBHRTN010000026">
    <property type="protein sequence ID" value="MFC3127448.1"/>
    <property type="molecule type" value="Genomic_DNA"/>
</dbReference>
<dbReference type="InterPro" id="IPR043143">
    <property type="entry name" value="Mal/L-sulf/L-lact_DH-like_NADP"/>
</dbReference>
<dbReference type="InterPro" id="IPR043144">
    <property type="entry name" value="Mal/L-sulf/L-lact_DH-like_ah"/>
</dbReference>
<dbReference type="SUPFAM" id="SSF89733">
    <property type="entry name" value="L-sulfolactate dehydrogenase-like"/>
    <property type="match status" value="1"/>
</dbReference>
<gene>
    <name evidence="3" type="ORF">ACFOD4_20480</name>
</gene>
<dbReference type="InterPro" id="IPR036111">
    <property type="entry name" value="Mal/L-sulfo/L-lacto_DH-like_sf"/>
</dbReference>
<dbReference type="Gene3D" id="1.10.1530.10">
    <property type="match status" value="1"/>
</dbReference>
<dbReference type="Gene3D" id="3.30.1370.60">
    <property type="entry name" value="Hypothetical oxidoreductase yiak, domain 2"/>
    <property type="match status" value="1"/>
</dbReference>
<evidence type="ECO:0000313" key="3">
    <source>
        <dbReference type="EMBL" id="MFC3127448.1"/>
    </source>
</evidence>
<sequence>MTKGADHIRLSLEQVRHLAEQPLLRCGISRDHADAMAEVVTLAEADEARSHGLYRILGCVAAVRSGKVDPVAVPEVTSTAGAVVRIDAKGGFALHPLRIGRPLLAERARQFGIAALALNHCYHFSALWGDVEPVAEDGLVALACTIGAHSVALAGGSAPAFGTNPLAFAYPRGEGRKPFVFDLSASTVAKGEIELRRRSGASLPPGWAVDEHGAPTTSPDAALRGAILPFGGHKGAALGLMVELLAGPLLGDLRSAEALAVDTRDGGPLRGGYLMLAIDPARFGGAGRLNEADAWLTALAEQHRPARLPGTRRHAARARAREEGVLVSRSLHEQLMELC</sequence>
<comment type="caution">
    <text evidence="3">The sequence shown here is derived from an EMBL/GenBank/DDBJ whole genome shotgun (WGS) entry which is preliminary data.</text>
</comment>
<dbReference type="PANTHER" id="PTHR11091">
    <property type="entry name" value="OXIDOREDUCTASE-RELATED"/>
    <property type="match status" value="1"/>
</dbReference>
<evidence type="ECO:0000256" key="1">
    <source>
        <dbReference type="ARBA" id="ARBA00006056"/>
    </source>
</evidence>
<keyword evidence="4" id="KW-1185">Reference proteome</keyword>
<accession>A0ABV7G7D1</accession>
<comment type="similarity">
    <text evidence="1">Belongs to the LDH2/MDH2 oxidoreductase family.</text>
</comment>
<organism evidence="3 4">
    <name type="scientific">Teichococcus globiformis</name>
    <dbReference type="NCBI Taxonomy" id="2307229"/>
    <lineage>
        <taxon>Bacteria</taxon>
        <taxon>Pseudomonadati</taxon>
        <taxon>Pseudomonadota</taxon>
        <taxon>Alphaproteobacteria</taxon>
        <taxon>Acetobacterales</taxon>
        <taxon>Roseomonadaceae</taxon>
        <taxon>Roseomonas</taxon>
    </lineage>
</organism>
<dbReference type="Proteomes" id="UP001595593">
    <property type="component" value="Unassembled WGS sequence"/>
</dbReference>
<dbReference type="RefSeq" id="WP_379599478.1">
    <property type="nucleotide sequence ID" value="NZ_JBHRTN010000026.1"/>
</dbReference>
<dbReference type="Pfam" id="PF02615">
    <property type="entry name" value="Ldh_2"/>
    <property type="match status" value="1"/>
</dbReference>
<name>A0ABV7G7D1_9PROT</name>
<dbReference type="InterPro" id="IPR003767">
    <property type="entry name" value="Malate/L-lactate_DH-like"/>
</dbReference>
<reference evidence="4" key="1">
    <citation type="journal article" date="2019" name="Int. J. Syst. Evol. Microbiol.">
        <title>The Global Catalogue of Microorganisms (GCM) 10K type strain sequencing project: providing services to taxonomists for standard genome sequencing and annotation.</title>
        <authorList>
            <consortium name="The Broad Institute Genomics Platform"/>
            <consortium name="The Broad Institute Genome Sequencing Center for Infectious Disease"/>
            <person name="Wu L."/>
            <person name="Ma J."/>
        </authorList>
    </citation>
    <scope>NUCLEOTIDE SEQUENCE [LARGE SCALE GENOMIC DNA]</scope>
    <source>
        <strain evidence="4">KCTC 52094</strain>
    </source>
</reference>
<evidence type="ECO:0000256" key="2">
    <source>
        <dbReference type="ARBA" id="ARBA00023002"/>
    </source>
</evidence>